<dbReference type="RefSeq" id="WP_035423804.1">
    <property type="nucleotide sequence ID" value="NZ_CP019030.1"/>
</dbReference>
<dbReference type="EMBL" id="CP019030">
    <property type="protein sequence ID" value="APU46712.1"/>
    <property type="molecule type" value="Genomic_DNA"/>
</dbReference>
<evidence type="ECO:0000313" key="2">
    <source>
        <dbReference type="Proteomes" id="UP000185427"/>
    </source>
</evidence>
<proteinExistence type="predicted"/>
<reference evidence="1 2" key="1">
    <citation type="submission" date="2016-12" db="EMBL/GenBank/DDBJ databases">
        <title>Complete Genome Sequence of Lactobacillus fermentum Strain SNUV175, a Probiotic for Treatment of Bacterial Vaginosis.</title>
        <authorList>
            <person name="Lee S."/>
            <person name="You H.J."/>
            <person name="Kwon B."/>
            <person name="Ko G."/>
        </authorList>
    </citation>
    <scope>NUCLEOTIDE SEQUENCE [LARGE SCALE GENOMIC DNA]</scope>
    <source>
        <strain evidence="1 2">SNUV175</strain>
    </source>
</reference>
<organism evidence="1 2">
    <name type="scientific">Limosilactobacillus fermentum</name>
    <name type="common">Lactobacillus fermentum</name>
    <dbReference type="NCBI Taxonomy" id="1613"/>
    <lineage>
        <taxon>Bacteria</taxon>
        <taxon>Bacillati</taxon>
        <taxon>Bacillota</taxon>
        <taxon>Bacilli</taxon>
        <taxon>Lactobacillales</taxon>
        <taxon>Lactobacillaceae</taxon>
        <taxon>Limosilactobacillus</taxon>
    </lineage>
</organism>
<gene>
    <name evidence="1" type="ORF">BUW47_09995</name>
</gene>
<accession>A0A1L7GXG2</accession>
<dbReference type="AlphaFoldDB" id="A0A1L7GXG2"/>
<dbReference type="Proteomes" id="UP000185427">
    <property type="component" value="Chromosome"/>
</dbReference>
<sequence length="175" mass="20382">MFTDAEREDYIFHKLIRLAGKYGEEISADRFDEIVKTLMSYDLTHRNQSDNGRFLKENGIRRGGVYFCGKFILRIVLRRKKYGGGVGVICTDGKRFRTFDSFVKRWEKHKEITTTKPPHLKWVKFENLTVENLPKRAQLAQYDTNDGRLTAIFRGETVIAVHSDEEGLTVFADRN</sequence>
<name>A0A1L7GXG2_LIMFE</name>
<protein>
    <submittedName>
        <fullName evidence="1">Uncharacterized protein</fullName>
    </submittedName>
</protein>
<evidence type="ECO:0000313" key="1">
    <source>
        <dbReference type="EMBL" id="APU46712.1"/>
    </source>
</evidence>